<evidence type="ECO:0000256" key="8">
    <source>
        <dbReference type="ARBA" id="ARBA00023136"/>
    </source>
</evidence>
<evidence type="ECO:0000313" key="12">
    <source>
        <dbReference type="Proteomes" id="UP000034682"/>
    </source>
</evidence>
<dbReference type="SMART" id="SM00957">
    <property type="entry name" value="SecA_DEAD"/>
    <property type="match status" value="1"/>
</dbReference>
<dbReference type="Proteomes" id="UP000034682">
    <property type="component" value="Unassembled WGS sequence"/>
</dbReference>
<dbReference type="CDD" id="cd17928">
    <property type="entry name" value="DEXDc_SecA"/>
    <property type="match status" value="1"/>
</dbReference>
<evidence type="ECO:0000256" key="4">
    <source>
        <dbReference type="ARBA" id="ARBA00022840"/>
    </source>
</evidence>
<gene>
    <name evidence="11" type="ORF">UY02_C0022G0001</name>
</gene>
<keyword evidence="4" id="KW-0067">ATP-binding</keyword>
<dbReference type="InterPro" id="IPR014001">
    <property type="entry name" value="Helicase_ATP-bd"/>
</dbReference>
<proteinExistence type="predicted"/>
<accession>A0A0G1W277</accession>
<reference evidence="11 12" key="1">
    <citation type="journal article" date="2015" name="Nature">
        <title>rRNA introns, odd ribosomes, and small enigmatic genomes across a large radiation of phyla.</title>
        <authorList>
            <person name="Brown C.T."/>
            <person name="Hug L.A."/>
            <person name="Thomas B.C."/>
            <person name="Sharon I."/>
            <person name="Castelle C.J."/>
            <person name="Singh A."/>
            <person name="Wilkins M.J."/>
            <person name="Williams K.H."/>
            <person name="Banfield J.F."/>
        </authorList>
    </citation>
    <scope>NUCLEOTIDE SEQUENCE [LARGE SCALE GENOMIC DNA]</scope>
</reference>
<keyword evidence="5" id="KW-0653">Protein transport</keyword>
<evidence type="ECO:0000256" key="2">
    <source>
        <dbReference type="ARBA" id="ARBA00022475"/>
    </source>
</evidence>
<dbReference type="Pfam" id="PF07517">
    <property type="entry name" value="SecA_DEAD"/>
    <property type="match status" value="1"/>
</dbReference>
<dbReference type="InterPro" id="IPR011130">
    <property type="entry name" value="SecA_preprotein_X-link_dom"/>
</dbReference>
<dbReference type="AlphaFoldDB" id="A0A0G1W277"/>
<feature type="non-terminal residue" evidence="11">
    <location>
        <position position="427"/>
    </location>
</feature>
<dbReference type="InterPro" id="IPR027417">
    <property type="entry name" value="P-loop_NTPase"/>
</dbReference>
<dbReference type="Gene3D" id="3.90.1440.10">
    <property type="entry name" value="SecA, preprotein cross-linking domain"/>
    <property type="match status" value="1"/>
</dbReference>
<keyword evidence="7" id="KW-0811">Translocation</keyword>
<dbReference type="GO" id="GO:0017038">
    <property type="term" value="P:protein import"/>
    <property type="evidence" value="ECO:0007669"/>
    <property type="project" value="InterPro"/>
</dbReference>
<dbReference type="FunFam" id="3.90.1440.10:FF:000003">
    <property type="entry name" value="Preprotein translocase SecA subunit"/>
    <property type="match status" value="1"/>
</dbReference>
<feature type="domain" description="SecA family profile" evidence="10">
    <location>
        <begin position="1"/>
        <end position="427"/>
    </location>
</feature>
<evidence type="ECO:0000256" key="3">
    <source>
        <dbReference type="ARBA" id="ARBA00022741"/>
    </source>
</evidence>
<keyword evidence="3" id="KW-0547">Nucleotide-binding</keyword>
<evidence type="ECO:0000256" key="7">
    <source>
        <dbReference type="ARBA" id="ARBA00023010"/>
    </source>
</evidence>
<sequence>MSILNAFFGDTSARELKRFAHVVDEINALEGEYGKKSQDEMRAEIQKYREQACALEHESQKEYLSEILPRIFAMVREASKRTLKKRHFDVQLIGGMVLHDGKIAEMRTGEGKTLVATLPASLNALVGRGAHVVTVNDYLARRDTVWMGEVYHFLGLTVGCINHEASYIYDPHFKEGSKEDKMRDELGSFKVVQEFLRPCNRQEAYAADITYGTNNEYGFDWLRDNLEISLDGMRQRYHYFVVVDEVDSILIDEARTPLIISAPDDEAADLYKVFAQIAPRLKKDLDYTIDEKHRAVLVNDEGISKVEKLLGVPDIYSDKGVRYVRHLEQALRAEALFQKDRHYVVKDDQIVIVDEFTGRLMPGRRWSEGLHQAIEAKEGVMIQKESRTLATITFQNYFRMYEKLSGMTGTAKTSEEEFQKVYNLDVI</sequence>
<dbReference type="GO" id="GO:0006886">
    <property type="term" value="P:intracellular protein transport"/>
    <property type="evidence" value="ECO:0007669"/>
    <property type="project" value="InterPro"/>
</dbReference>
<evidence type="ECO:0000259" key="9">
    <source>
        <dbReference type="PROSITE" id="PS51192"/>
    </source>
</evidence>
<evidence type="ECO:0000256" key="6">
    <source>
        <dbReference type="ARBA" id="ARBA00022967"/>
    </source>
</evidence>
<protein>
    <submittedName>
        <fullName evidence="11">Protein translocase subunit SecA</fullName>
    </submittedName>
</protein>
<dbReference type="InterPro" id="IPR011115">
    <property type="entry name" value="SecA_DEAD"/>
</dbReference>
<dbReference type="GO" id="GO:0005524">
    <property type="term" value="F:ATP binding"/>
    <property type="evidence" value="ECO:0007669"/>
    <property type="project" value="UniProtKB-KW"/>
</dbReference>
<keyword evidence="2" id="KW-1003">Cell membrane</keyword>
<evidence type="ECO:0000259" key="10">
    <source>
        <dbReference type="PROSITE" id="PS51196"/>
    </source>
</evidence>
<organism evidence="11 12">
    <name type="scientific">Candidatus Giovannonibacteria bacterium GW2011_GWB1_47_6b</name>
    <dbReference type="NCBI Taxonomy" id="1618655"/>
    <lineage>
        <taxon>Bacteria</taxon>
        <taxon>Candidatus Giovannoniibacteriota</taxon>
    </lineage>
</organism>
<feature type="domain" description="Helicase ATP-binding" evidence="9">
    <location>
        <begin position="93"/>
        <end position="282"/>
    </location>
</feature>
<evidence type="ECO:0000313" key="11">
    <source>
        <dbReference type="EMBL" id="KKU76410.1"/>
    </source>
</evidence>
<dbReference type="Pfam" id="PF01043">
    <property type="entry name" value="SecA_PP_bind"/>
    <property type="match status" value="1"/>
</dbReference>
<dbReference type="InterPro" id="IPR014018">
    <property type="entry name" value="SecA_motor_DEAD"/>
</dbReference>
<keyword evidence="6" id="KW-1278">Translocase</keyword>
<dbReference type="PRINTS" id="PR00906">
    <property type="entry name" value="SECA"/>
</dbReference>
<name>A0A0G1W277_9BACT</name>
<evidence type="ECO:0000256" key="1">
    <source>
        <dbReference type="ARBA" id="ARBA00022448"/>
    </source>
</evidence>
<evidence type="ECO:0000256" key="5">
    <source>
        <dbReference type="ARBA" id="ARBA00022927"/>
    </source>
</evidence>
<dbReference type="InterPro" id="IPR036670">
    <property type="entry name" value="SecA_X-link_sf"/>
</dbReference>
<dbReference type="PANTHER" id="PTHR30612">
    <property type="entry name" value="SECA INNER MEMBRANE COMPONENT OF SEC PROTEIN SECRETION SYSTEM"/>
    <property type="match status" value="1"/>
</dbReference>
<comment type="caution">
    <text evidence="11">The sequence shown here is derived from an EMBL/GenBank/DDBJ whole genome shotgun (WGS) entry which is preliminary data.</text>
</comment>
<dbReference type="PROSITE" id="PS51192">
    <property type="entry name" value="HELICASE_ATP_BIND_1"/>
    <property type="match status" value="1"/>
</dbReference>
<dbReference type="GO" id="GO:0043952">
    <property type="term" value="P:protein transport by the Sec complex"/>
    <property type="evidence" value="ECO:0007669"/>
    <property type="project" value="TreeGrafter"/>
</dbReference>
<dbReference type="PANTHER" id="PTHR30612:SF0">
    <property type="entry name" value="CHLOROPLAST PROTEIN-TRANSPORTING ATPASE"/>
    <property type="match status" value="1"/>
</dbReference>
<dbReference type="SUPFAM" id="SSF52540">
    <property type="entry name" value="P-loop containing nucleoside triphosphate hydrolases"/>
    <property type="match status" value="1"/>
</dbReference>
<dbReference type="PROSITE" id="PS51196">
    <property type="entry name" value="SECA_MOTOR_DEAD"/>
    <property type="match status" value="1"/>
</dbReference>
<dbReference type="GO" id="GO:0031522">
    <property type="term" value="C:cell envelope Sec protein transport complex"/>
    <property type="evidence" value="ECO:0007669"/>
    <property type="project" value="TreeGrafter"/>
</dbReference>
<dbReference type="GO" id="GO:0006605">
    <property type="term" value="P:protein targeting"/>
    <property type="evidence" value="ECO:0007669"/>
    <property type="project" value="InterPro"/>
</dbReference>
<dbReference type="Gene3D" id="3.40.50.300">
    <property type="entry name" value="P-loop containing nucleotide triphosphate hydrolases"/>
    <property type="match status" value="1"/>
</dbReference>
<dbReference type="SMART" id="SM00958">
    <property type="entry name" value="SecA_PP_bind"/>
    <property type="match status" value="1"/>
</dbReference>
<keyword evidence="1" id="KW-0813">Transport</keyword>
<dbReference type="SUPFAM" id="SSF81767">
    <property type="entry name" value="Pre-protein crosslinking domain of SecA"/>
    <property type="match status" value="1"/>
</dbReference>
<keyword evidence="8" id="KW-0472">Membrane</keyword>
<dbReference type="EMBL" id="LCOK01000022">
    <property type="protein sequence ID" value="KKU76410.1"/>
    <property type="molecule type" value="Genomic_DNA"/>
</dbReference>
<dbReference type="InterPro" id="IPR000185">
    <property type="entry name" value="SecA"/>
</dbReference>
<dbReference type="GO" id="GO:0005829">
    <property type="term" value="C:cytosol"/>
    <property type="evidence" value="ECO:0007669"/>
    <property type="project" value="TreeGrafter"/>
</dbReference>
<dbReference type="PATRIC" id="fig|1618655.3.peg.445"/>
<dbReference type="GO" id="GO:0005886">
    <property type="term" value="C:plasma membrane"/>
    <property type="evidence" value="ECO:0007669"/>
    <property type="project" value="TreeGrafter"/>
</dbReference>